<name>A0A0W8E2U6_9ZZZZ</name>
<evidence type="ECO:0000313" key="4">
    <source>
        <dbReference type="EMBL" id="KUG02710.1"/>
    </source>
</evidence>
<reference evidence="4" key="1">
    <citation type="journal article" date="2015" name="Proc. Natl. Acad. Sci. U.S.A.">
        <title>Networks of energetic and metabolic interactions define dynamics in microbial communities.</title>
        <authorList>
            <person name="Embree M."/>
            <person name="Liu J.K."/>
            <person name="Al-Bassam M.M."/>
            <person name="Zengler K."/>
        </authorList>
    </citation>
    <scope>NUCLEOTIDE SEQUENCE</scope>
</reference>
<evidence type="ECO:0000256" key="2">
    <source>
        <dbReference type="ARBA" id="ARBA00023210"/>
    </source>
</evidence>
<dbReference type="PANTHER" id="PTHR35798:SF1">
    <property type="entry name" value="CELL DIVISION PROTEIN SEPF"/>
    <property type="match status" value="1"/>
</dbReference>
<accession>A0A0W8E2U6</accession>
<comment type="caution">
    <text evidence="4">The sequence shown here is derived from an EMBL/GenBank/DDBJ whole genome shotgun (WGS) entry which is preliminary data.</text>
</comment>
<dbReference type="GO" id="GO:0000917">
    <property type="term" value="P:division septum assembly"/>
    <property type="evidence" value="ECO:0007669"/>
    <property type="project" value="UniProtKB-KW"/>
</dbReference>
<gene>
    <name evidence="4" type="ORF">ASZ90_019904</name>
</gene>
<evidence type="ECO:0000256" key="1">
    <source>
        <dbReference type="ARBA" id="ARBA00022618"/>
    </source>
</evidence>
<keyword evidence="1" id="KW-0132">Cell division</keyword>
<dbReference type="EMBL" id="LNQE01001913">
    <property type="protein sequence ID" value="KUG02710.1"/>
    <property type="molecule type" value="Genomic_DNA"/>
</dbReference>
<dbReference type="InterPro" id="IPR007561">
    <property type="entry name" value="Cell_div_SepF/SepF-rel"/>
</dbReference>
<evidence type="ECO:0000256" key="3">
    <source>
        <dbReference type="ARBA" id="ARBA00023306"/>
    </source>
</evidence>
<dbReference type="InterPro" id="IPR023052">
    <property type="entry name" value="Cell_div_SepF"/>
</dbReference>
<proteinExistence type="inferred from homology"/>
<organism evidence="4">
    <name type="scientific">hydrocarbon metagenome</name>
    <dbReference type="NCBI Taxonomy" id="938273"/>
    <lineage>
        <taxon>unclassified sequences</taxon>
        <taxon>metagenomes</taxon>
        <taxon>ecological metagenomes</taxon>
    </lineage>
</organism>
<dbReference type="InterPro" id="IPR038594">
    <property type="entry name" value="SepF-like_sf"/>
</dbReference>
<dbReference type="Gene3D" id="3.30.110.150">
    <property type="entry name" value="SepF-like protein"/>
    <property type="match status" value="1"/>
</dbReference>
<dbReference type="AlphaFoldDB" id="A0A0W8E2U6"/>
<dbReference type="PANTHER" id="PTHR35798">
    <property type="entry name" value="CELL DIVISION PROTEIN SEPF"/>
    <property type="match status" value="1"/>
</dbReference>
<keyword evidence="2" id="KW-0717">Septation</keyword>
<protein>
    <submittedName>
        <fullName evidence="4">Ftsz-interacting protein</fullName>
    </submittedName>
</protein>
<dbReference type="Pfam" id="PF04472">
    <property type="entry name" value="SepF"/>
    <property type="match status" value="1"/>
</dbReference>
<sequence>MSKMHDFMVWLGIAEEDEITEEIMEMPVGSNVDHRGAANVVSIHTNKNLRVIVCEPQSFEEVELLTDHLKNRKQIILNFENTPEEVTRKIFDFISGATYALEGNSQQLGRHVFMFAPSNIEISKDARTLMMRNRFGKPFGGDQ</sequence>
<keyword evidence="3" id="KW-0131">Cell cycle</keyword>
<dbReference type="HAMAP" id="MF_01197">
    <property type="entry name" value="SepF"/>
    <property type="match status" value="1"/>
</dbReference>